<evidence type="ECO:0000313" key="7">
    <source>
        <dbReference type="Proteomes" id="UP001228504"/>
    </source>
</evidence>
<evidence type="ECO:0000256" key="1">
    <source>
        <dbReference type="ARBA" id="ARBA00001947"/>
    </source>
</evidence>
<dbReference type="Gene3D" id="3.20.20.140">
    <property type="entry name" value="Metal-dependent hydrolases"/>
    <property type="match status" value="1"/>
</dbReference>
<dbReference type="EMBL" id="JAUSUF010000003">
    <property type="protein sequence ID" value="MDQ0149437.1"/>
    <property type="molecule type" value="Genomic_DNA"/>
</dbReference>
<evidence type="ECO:0000256" key="2">
    <source>
        <dbReference type="ARBA" id="ARBA00008829"/>
    </source>
</evidence>
<evidence type="ECO:0000256" key="3">
    <source>
        <dbReference type="ARBA" id="ARBA00022723"/>
    </source>
</evidence>
<evidence type="ECO:0000256" key="4">
    <source>
        <dbReference type="ARBA" id="ARBA00022801"/>
    </source>
</evidence>
<dbReference type="InterPro" id="IPR006680">
    <property type="entry name" value="Amidohydro-rel"/>
</dbReference>
<dbReference type="InterPro" id="IPR011059">
    <property type="entry name" value="Metal-dep_hydrolase_composite"/>
</dbReference>
<proteinExistence type="inferred from homology"/>
<dbReference type="CDD" id="cd01314">
    <property type="entry name" value="D-HYD"/>
    <property type="match status" value="1"/>
</dbReference>
<dbReference type="NCBIfam" id="TIGR02033">
    <property type="entry name" value="D-hydantoinase"/>
    <property type="match status" value="1"/>
</dbReference>
<evidence type="ECO:0000259" key="5">
    <source>
        <dbReference type="Pfam" id="PF01979"/>
    </source>
</evidence>
<dbReference type="RefSeq" id="WP_307484895.1">
    <property type="nucleotide sequence ID" value="NZ_JAUSUF010000003.1"/>
</dbReference>
<organism evidence="6 7">
    <name type="scientific">Eubacterium multiforme</name>
    <dbReference type="NCBI Taxonomy" id="83339"/>
    <lineage>
        <taxon>Bacteria</taxon>
        <taxon>Bacillati</taxon>
        <taxon>Bacillota</taxon>
        <taxon>Clostridia</taxon>
        <taxon>Eubacteriales</taxon>
        <taxon>Eubacteriaceae</taxon>
        <taxon>Eubacterium</taxon>
    </lineage>
</organism>
<dbReference type="Gene3D" id="2.30.40.10">
    <property type="entry name" value="Urease, subunit C, domain 1"/>
    <property type="match status" value="1"/>
</dbReference>
<dbReference type="Proteomes" id="UP001228504">
    <property type="component" value="Unassembled WGS sequence"/>
</dbReference>
<name>A0ABT9USX5_9FIRM</name>
<comment type="cofactor">
    <cofactor evidence="1">
        <name>Zn(2+)</name>
        <dbReference type="ChEBI" id="CHEBI:29105"/>
    </cofactor>
</comment>
<protein>
    <submittedName>
        <fullName evidence="6">Dihydropyrimidinase</fullName>
        <ecNumber evidence="6">3.5.2.2</ecNumber>
    </submittedName>
</protein>
<gene>
    <name evidence="6" type="ORF">J2S18_001367</name>
</gene>
<evidence type="ECO:0000313" key="6">
    <source>
        <dbReference type="EMBL" id="MDQ0149437.1"/>
    </source>
</evidence>
<reference evidence="6 7" key="1">
    <citation type="submission" date="2023-07" db="EMBL/GenBank/DDBJ databases">
        <title>Genomic Encyclopedia of Type Strains, Phase IV (KMG-IV): sequencing the most valuable type-strain genomes for metagenomic binning, comparative biology and taxonomic classification.</title>
        <authorList>
            <person name="Goeker M."/>
        </authorList>
    </citation>
    <scope>NUCLEOTIDE SEQUENCE [LARGE SCALE GENOMIC DNA]</scope>
    <source>
        <strain evidence="6 7">DSM 20694</strain>
    </source>
</reference>
<feature type="domain" description="Amidohydrolase-related" evidence="5">
    <location>
        <begin position="49"/>
        <end position="437"/>
    </location>
</feature>
<dbReference type="EC" id="3.5.2.2" evidence="6"/>
<keyword evidence="4 6" id="KW-0378">Hydrolase</keyword>
<dbReference type="GO" id="GO:0004157">
    <property type="term" value="F:dihydropyrimidinase activity"/>
    <property type="evidence" value="ECO:0007669"/>
    <property type="project" value="UniProtKB-EC"/>
</dbReference>
<sequence>MGKILKGAYIVTDKKTFISDIRIDGEKIEAIGFSLEKEGDEIIDVSGSYILPSGIDAHTHFDLDYRNLKTSDDFKSGTKAAIKGGSTTIVDFVDCQKGQSLKDALERYKKKTKNKCYSDFGFHMTLPEWNERVSKEMEYVVKEGVTSFKMYMAYNGGLQVSEEEIKAALKKAKELKVLMLFHCEDGDCVTRNINKLKSEGKTAMKYHVVSRGDDVELKAVNTLIKISKEVDEPVYIVHLSSKVCLDAVKKARMDGAKIIVETCPHYLLLDKSVYESEKDNGYEASKFIMSPPLRNKSDNNALWNGINNGDINVISTDHCSFNYKDKKGEGPCDFSKVPNGVPGVEHRIELLYTYGVKRNKISLNKMVEVTSTNPSKIFGMYPMKGNIAVGSYADLIVIDDKKDEHITNENSIEEVDYTPYEGFKNNCNIRYVILRGEKLICNEKFLVKEPTGKYISRNKFDYERC</sequence>
<dbReference type="SUPFAM" id="SSF51338">
    <property type="entry name" value="Composite domain of metallo-dependent hydrolases"/>
    <property type="match status" value="2"/>
</dbReference>
<dbReference type="InterPro" id="IPR032466">
    <property type="entry name" value="Metal_Hydrolase"/>
</dbReference>
<dbReference type="InterPro" id="IPR011778">
    <property type="entry name" value="Hydantoinase/dihydroPyrase"/>
</dbReference>
<keyword evidence="3" id="KW-0479">Metal-binding</keyword>
<dbReference type="Pfam" id="PF01979">
    <property type="entry name" value="Amidohydro_1"/>
    <property type="match status" value="1"/>
</dbReference>
<comment type="similarity">
    <text evidence="2">Belongs to the metallo-dependent hydrolases superfamily. Hydantoinase/dihydropyrimidinase family.</text>
</comment>
<dbReference type="PANTHER" id="PTHR11647:SF1">
    <property type="entry name" value="COLLAPSIN RESPONSE MEDIATOR PROTEIN"/>
    <property type="match status" value="1"/>
</dbReference>
<dbReference type="PANTHER" id="PTHR11647">
    <property type="entry name" value="HYDRANTOINASE/DIHYDROPYRIMIDINASE FAMILY MEMBER"/>
    <property type="match status" value="1"/>
</dbReference>
<comment type="caution">
    <text evidence="6">The sequence shown here is derived from an EMBL/GenBank/DDBJ whole genome shotgun (WGS) entry which is preliminary data.</text>
</comment>
<dbReference type="SUPFAM" id="SSF51556">
    <property type="entry name" value="Metallo-dependent hydrolases"/>
    <property type="match status" value="1"/>
</dbReference>
<dbReference type="InterPro" id="IPR050378">
    <property type="entry name" value="Metallo-dep_Hydrolases_sf"/>
</dbReference>
<keyword evidence="7" id="KW-1185">Reference proteome</keyword>
<accession>A0ABT9USX5</accession>